<evidence type="ECO:0000313" key="2">
    <source>
        <dbReference type="Proteomes" id="UP000001661"/>
    </source>
</evidence>
<dbReference type="Proteomes" id="UP000001661">
    <property type="component" value="Chromosome"/>
</dbReference>
<dbReference type="NCBIfam" id="NF038093">
    <property type="entry name" value="GrdX"/>
    <property type="match status" value="1"/>
</dbReference>
<dbReference type="RefSeq" id="WP_013278029.1">
    <property type="nucleotide sequence ID" value="NC_014378.1"/>
</dbReference>
<dbReference type="STRING" id="574087.Acear_1057"/>
<organism evidence="1 2">
    <name type="scientific">Acetohalobium arabaticum (strain ATCC 49924 / DSM 5501 / Z-7288)</name>
    <dbReference type="NCBI Taxonomy" id="574087"/>
    <lineage>
        <taxon>Bacteria</taxon>
        <taxon>Bacillati</taxon>
        <taxon>Bacillota</taxon>
        <taxon>Clostridia</taxon>
        <taxon>Halanaerobiales</taxon>
        <taxon>Halobacteroidaceae</taxon>
        <taxon>Acetohalobium</taxon>
    </lineage>
</organism>
<sequence length="124" mass="14625">MKYFILSNNPIVRENFEQVYFVKVSVKELLIKVRNLVHKGHELITHPLPASMKIMSSPFRSIVLSKDKQQRVDAFQVEVIEESIFKLRYHIQQQSIDNDNDDDYQMLDYRLLRSALESSNKIAL</sequence>
<dbReference type="InterPro" id="IPR047735">
    <property type="entry name" value="GrdX-like"/>
</dbReference>
<dbReference type="AlphaFoldDB" id="D9QPZ2"/>
<dbReference type="eggNOG" id="ENOG5030NCU">
    <property type="taxonomic scope" value="Bacteria"/>
</dbReference>
<evidence type="ECO:0000313" key="1">
    <source>
        <dbReference type="EMBL" id="ADL12583.1"/>
    </source>
</evidence>
<dbReference type="HOGENOM" id="CLU_132073_1_0_9"/>
<protein>
    <submittedName>
        <fullName evidence="1">GrdX protein</fullName>
    </submittedName>
</protein>
<dbReference type="KEGG" id="aar:Acear_1057"/>
<reference evidence="1 2" key="1">
    <citation type="journal article" date="2010" name="Stand. Genomic Sci.">
        <title>Complete genome sequence of Acetohalobium arabaticum type strain (Z-7288).</title>
        <authorList>
            <person name="Sikorski J."/>
            <person name="Lapidus A."/>
            <person name="Chertkov O."/>
            <person name="Lucas S."/>
            <person name="Copeland A."/>
            <person name="Glavina Del Rio T."/>
            <person name="Nolan M."/>
            <person name="Tice H."/>
            <person name="Cheng J.F."/>
            <person name="Han C."/>
            <person name="Brambilla E."/>
            <person name="Pitluck S."/>
            <person name="Liolios K."/>
            <person name="Ivanova N."/>
            <person name="Mavromatis K."/>
            <person name="Mikhailova N."/>
            <person name="Pati A."/>
            <person name="Bruce D."/>
            <person name="Detter C."/>
            <person name="Tapia R."/>
            <person name="Goodwin L."/>
            <person name="Chen A."/>
            <person name="Palaniappan K."/>
            <person name="Land M."/>
            <person name="Hauser L."/>
            <person name="Chang Y.J."/>
            <person name="Jeffries C.D."/>
            <person name="Rohde M."/>
            <person name="Goker M."/>
            <person name="Spring S."/>
            <person name="Woyke T."/>
            <person name="Bristow J."/>
            <person name="Eisen J.A."/>
            <person name="Markowitz V."/>
            <person name="Hugenholtz P."/>
            <person name="Kyrpides N.C."/>
            <person name="Klenk H.P."/>
        </authorList>
    </citation>
    <scope>NUCLEOTIDE SEQUENCE [LARGE SCALE GENOMIC DNA]</scope>
    <source>
        <strain evidence="2">ATCC 49924 / DSM 5501 / Z-7288</strain>
    </source>
</reference>
<gene>
    <name evidence="1" type="ordered locus">Acear_1057</name>
</gene>
<name>D9QPZ2_ACEAZ</name>
<dbReference type="OrthoDB" id="92592at2"/>
<accession>D9QPZ2</accession>
<proteinExistence type="predicted"/>
<dbReference type="EMBL" id="CP002105">
    <property type="protein sequence ID" value="ADL12583.1"/>
    <property type="molecule type" value="Genomic_DNA"/>
</dbReference>
<keyword evidence="2" id="KW-1185">Reference proteome</keyword>